<dbReference type="Pfam" id="PF03235">
    <property type="entry name" value="GmrSD_N"/>
    <property type="match status" value="1"/>
</dbReference>
<dbReference type="RefSeq" id="WP_266069131.1">
    <property type="nucleotide sequence ID" value="NZ_JAPJDA010000009.1"/>
</dbReference>
<dbReference type="Pfam" id="PF07510">
    <property type="entry name" value="GmrSD_C"/>
    <property type="match status" value="1"/>
</dbReference>
<dbReference type="Proteomes" id="UP001148482">
    <property type="component" value="Unassembled WGS sequence"/>
</dbReference>
<protein>
    <submittedName>
        <fullName evidence="3">DUF262 domain-containing HNH endonuclease family protein</fullName>
    </submittedName>
</protein>
<evidence type="ECO:0000313" key="4">
    <source>
        <dbReference type="Proteomes" id="UP001148482"/>
    </source>
</evidence>
<reference evidence="3" key="1">
    <citation type="submission" date="2022-11" db="EMBL/GenBank/DDBJ databases">
        <title>Salinimicrobium profundisediminis sp. nov., isolated from deep-sea sediment of the Mariana Trench.</title>
        <authorList>
            <person name="Fu H."/>
        </authorList>
    </citation>
    <scope>NUCLEOTIDE SEQUENCE</scope>
    <source>
        <strain evidence="3">MT39</strain>
    </source>
</reference>
<comment type="caution">
    <text evidence="3">The sequence shown here is derived from an EMBL/GenBank/DDBJ whole genome shotgun (WGS) entry which is preliminary data.</text>
</comment>
<evidence type="ECO:0000259" key="1">
    <source>
        <dbReference type="Pfam" id="PF03235"/>
    </source>
</evidence>
<dbReference type="PANTHER" id="PTHR35149:SF2">
    <property type="entry name" value="DUF262 DOMAIN-CONTAINING PROTEIN"/>
    <property type="match status" value="1"/>
</dbReference>
<dbReference type="GO" id="GO:0004519">
    <property type="term" value="F:endonuclease activity"/>
    <property type="evidence" value="ECO:0007669"/>
    <property type="project" value="UniProtKB-KW"/>
</dbReference>
<accession>A0A9X3CW35</accession>
<organism evidence="3 4">
    <name type="scientific">Salinimicrobium profundisediminis</name>
    <dbReference type="NCBI Taxonomy" id="2994553"/>
    <lineage>
        <taxon>Bacteria</taxon>
        <taxon>Pseudomonadati</taxon>
        <taxon>Bacteroidota</taxon>
        <taxon>Flavobacteriia</taxon>
        <taxon>Flavobacteriales</taxon>
        <taxon>Flavobacteriaceae</taxon>
        <taxon>Salinimicrobium</taxon>
    </lineage>
</organism>
<keyword evidence="4" id="KW-1185">Reference proteome</keyword>
<evidence type="ECO:0000259" key="2">
    <source>
        <dbReference type="Pfam" id="PF07510"/>
    </source>
</evidence>
<keyword evidence="3" id="KW-0255">Endonuclease</keyword>
<dbReference type="PANTHER" id="PTHR35149">
    <property type="entry name" value="SLL5132 PROTEIN"/>
    <property type="match status" value="1"/>
</dbReference>
<evidence type="ECO:0000313" key="3">
    <source>
        <dbReference type="EMBL" id="MCX2837881.1"/>
    </source>
</evidence>
<dbReference type="InterPro" id="IPR011089">
    <property type="entry name" value="GmrSD_C"/>
</dbReference>
<dbReference type="EMBL" id="JAPJDA010000009">
    <property type="protein sequence ID" value="MCX2837881.1"/>
    <property type="molecule type" value="Genomic_DNA"/>
</dbReference>
<feature type="domain" description="GmrSD restriction endonucleases C-terminal" evidence="2">
    <location>
        <begin position="483"/>
        <end position="604"/>
    </location>
</feature>
<proteinExistence type="predicted"/>
<sequence>MNNPVTSPAFVESINTKASAQRAFEIKASSCTLKENSQEGGNIILGENKKYCIPIYQRTYSWTEIQLKKFISDLFSAFSSKVEQGEAEPIFIGTMQISAIKEGEHQIIDGQQRLTTFFLLLRFLKEKFPESSVLKEEKFDWLRTEVNNGEQQKFLKEVIESPSSVEGSLNPYKNNYNLIQHFFEEQMQSMEEELGFNIEDFLDFLFSKVYFVLIETRAGLSKNLQIFDAINTTGLDLNGGDVFKIRMYEYLHDIKKQEKSIFEDISALYEKIDKKNKEFGDQVTDIQQILAIYQYVIVARHQLPGTLYSLGANTFFERLFDSIFKIEKWENFSKASNVEISLKELDEIIDCRFLWHRNWKYKKNFSAEDAGAVKLIWNSRYGRFWHLYSVFLFQLKEDENRWEKLLYFTRQLNRLFFIYSVRFDKRINEIYSTLMHRVIDRLVNGSYEEVMSIINDKIGKETSHNTGWKNLNYSLTTNLVENAKRKNLICRLSAMLEENYKSTEQSQIKDIINRIFDEPLDVEHIEAYNHIEESKRVELHAEWGQDINSLGNLIILESNINRGIKNKPYIEKIKQYHTSKFPFIKNFHLTYPEWNLNTCKSRTEIEKNKILAYLFKENEKPYSASAVN</sequence>
<dbReference type="InterPro" id="IPR004919">
    <property type="entry name" value="GmrSD_N"/>
</dbReference>
<keyword evidence="3" id="KW-0378">Hydrolase</keyword>
<name>A0A9X3CW35_9FLAO</name>
<feature type="domain" description="GmrSD restriction endonucleases N-terminal" evidence="1">
    <location>
        <begin position="45"/>
        <end position="244"/>
    </location>
</feature>
<dbReference type="AlphaFoldDB" id="A0A9X3CW35"/>
<gene>
    <name evidence="3" type="ORF">OQ279_06910</name>
</gene>
<keyword evidence="3" id="KW-0540">Nuclease</keyword>